<sequence>MVDPNENPKEQSEEIDKEASQEEESDLGAEELNRVAGGAACPGTVNPKN</sequence>
<dbReference type="HOGENOM" id="CLU_3134749_0_0_3"/>
<protein>
    <submittedName>
        <fullName evidence="2">Uncharacterized protein</fullName>
    </submittedName>
</protein>
<evidence type="ECO:0000256" key="1">
    <source>
        <dbReference type="SAM" id="MobiDB-lite"/>
    </source>
</evidence>
<name>B8HZ61_CYAP4</name>
<feature type="compositionally biased region" description="Basic and acidic residues" evidence="1">
    <location>
        <begin position="1"/>
        <end position="20"/>
    </location>
</feature>
<dbReference type="AlphaFoldDB" id="B8HZ61"/>
<dbReference type="KEGG" id="cyn:Cyan7425_5456"/>
<accession>B8HZ61</accession>
<proteinExistence type="predicted"/>
<feature type="region of interest" description="Disordered" evidence="1">
    <location>
        <begin position="1"/>
        <end position="49"/>
    </location>
</feature>
<organism evidence="2">
    <name type="scientific">Cyanothece sp. (strain PCC 7425 / ATCC 29141)</name>
    <dbReference type="NCBI Taxonomy" id="395961"/>
    <lineage>
        <taxon>Bacteria</taxon>
        <taxon>Bacillati</taxon>
        <taxon>Cyanobacteriota</taxon>
        <taxon>Cyanophyceae</taxon>
        <taxon>Gomontiellales</taxon>
        <taxon>Cyanothecaceae</taxon>
        <taxon>Cyanothece</taxon>
    </lineage>
</organism>
<geneLocation type="plasmid" evidence="2">
    <name>pP742501</name>
</geneLocation>
<gene>
    <name evidence="2" type="ordered locus">Cyan7425_5456</name>
</gene>
<dbReference type="EMBL" id="CP001345">
    <property type="protein sequence ID" value="ACL47709.1"/>
    <property type="molecule type" value="Genomic_DNA"/>
</dbReference>
<reference evidence="2" key="1">
    <citation type="submission" date="2009-01" db="EMBL/GenBank/DDBJ databases">
        <title>Complete sequence of plasmid1 Cyanothece sp. PCC 7425.</title>
        <authorList>
            <consortium name="US DOE Joint Genome Institute"/>
            <person name="Lucas S."/>
            <person name="Copeland A."/>
            <person name="Lapidus A."/>
            <person name="Glavina del Rio T."/>
            <person name="Dalin E."/>
            <person name="Tice H."/>
            <person name="Bruce D."/>
            <person name="Goodwin L."/>
            <person name="Pitluck S."/>
            <person name="Sims D."/>
            <person name="Meineke L."/>
            <person name="Brettin T."/>
            <person name="Detter J.C."/>
            <person name="Han C."/>
            <person name="Larimer F."/>
            <person name="Land M."/>
            <person name="Hauser L."/>
            <person name="Kyrpides N."/>
            <person name="Ovchinnikova G."/>
            <person name="Liberton M."/>
            <person name="Stoeckel J."/>
            <person name="Banerjee A."/>
            <person name="Singh A."/>
            <person name="Page L."/>
            <person name="Sato H."/>
            <person name="Zhao L."/>
            <person name="Sherman L."/>
            <person name="Pakrasi H."/>
            <person name="Richardson P."/>
        </authorList>
    </citation>
    <scope>NUCLEOTIDE SEQUENCE</scope>
    <source>
        <strain evidence="2">PCC 7425</strain>
        <plasmid evidence="2">pP742501</plasmid>
    </source>
</reference>
<keyword evidence="2" id="KW-0614">Plasmid</keyword>
<evidence type="ECO:0000313" key="2">
    <source>
        <dbReference type="EMBL" id="ACL47709.1"/>
    </source>
</evidence>